<dbReference type="PROSITE" id="PS50850">
    <property type="entry name" value="MFS"/>
    <property type="match status" value="1"/>
</dbReference>
<evidence type="ECO:0000256" key="7">
    <source>
        <dbReference type="ARBA" id="ARBA00022989"/>
    </source>
</evidence>
<gene>
    <name evidence="13" type="ordered locus">MLP_39580</name>
</gene>
<dbReference type="STRING" id="1032480.MLP_39580"/>
<keyword evidence="14" id="KW-1185">Reference proteome</keyword>
<dbReference type="GO" id="GO:0005886">
    <property type="term" value="C:plasma membrane"/>
    <property type="evidence" value="ECO:0007669"/>
    <property type="project" value="UniProtKB-SubCell"/>
</dbReference>
<dbReference type="Pfam" id="PF00083">
    <property type="entry name" value="Sugar_tr"/>
    <property type="match status" value="1"/>
</dbReference>
<dbReference type="GO" id="GO:0015293">
    <property type="term" value="F:symporter activity"/>
    <property type="evidence" value="ECO:0007669"/>
    <property type="project" value="UniProtKB-KW"/>
</dbReference>
<dbReference type="InterPro" id="IPR051084">
    <property type="entry name" value="H+-coupled_symporters"/>
</dbReference>
<evidence type="ECO:0000256" key="3">
    <source>
        <dbReference type="ARBA" id="ARBA00022448"/>
    </source>
</evidence>
<feature type="transmembrane region" description="Helical" evidence="11">
    <location>
        <begin position="384"/>
        <end position="409"/>
    </location>
</feature>
<evidence type="ECO:0000313" key="14">
    <source>
        <dbReference type="Proteomes" id="UP000007947"/>
    </source>
</evidence>
<feature type="transmembrane region" description="Helical" evidence="11">
    <location>
        <begin position="34"/>
        <end position="50"/>
    </location>
</feature>
<comment type="function">
    <text evidence="9">May be a proton symporter involved in the uptake of osmolytes such as proline and glycine betaine.</text>
</comment>
<evidence type="ECO:0000256" key="9">
    <source>
        <dbReference type="ARBA" id="ARBA00037295"/>
    </source>
</evidence>
<comment type="similarity">
    <text evidence="2">Belongs to the major facilitator superfamily. Metabolite:H+ Symporter (MHS) family (TC 2.A.1.6) family.</text>
</comment>
<feature type="transmembrane region" description="Helical" evidence="11">
    <location>
        <begin position="102"/>
        <end position="126"/>
    </location>
</feature>
<dbReference type="OrthoDB" id="9066401at2"/>
<evidence type="ECO:0000256" key="2">
    <source>
        <dbReference type="ARBA" id="ARBA00008240"/>
    </source>
</evidence>
<dbReference type="FunFam" id="1.20.1250.20:FF:000001">
    <property type="entry name" value="Dicarboxylate MFS transporter"/>
    <property type="match status" value="1"/>
</dbReference>
<organism evidence="13 14">
    <name type="scientific">Microlunatus phosphovorus (strain ATCC 700054 / DSM 10555 / JCM 9379 / NBRC 101784 / NCIMB 13414 / VKM Ac-1990 / NM-1)</name>
    <dbReference type="NCBI Taxonomy" id="1032480"/>
    <lineage>
        <taxon>Bacteria</taxon>
        <taxon>Bacillati</taxon>
        <taxon>Actinomycetota</taxon>
        <taxon>Actinomycetes</taxon>
        <taxon>Propionibacteriales</taxon>
        <taxon>Propionibacteriaceae</taxon>
        <taxon>Microlunatus</taxon>
    </lineage>
</organism>
<keyword evidence="7 11" id="KW-1133">Transmembrane helix</keyword>
<keyword evidence="5 11" id="KW-0812">Transmembrane</keyword>
<feature type="transmembrane region" description="Helical" evidence="11">
    <location>
        <begin position="348"/>
        <end position="372"/>
    </location>
</feature>
<dbReference type="HOGENOM" id="CLU_001265_39_5_11"/>
<feature type="transmembrane region" description="Helical" evidence="11">
    <location>
        <begin position="256"/>
        <end position="275"/>
    </location>
</feature>
<keyword evidence="3" id="KW-0813">Transport</keyword>
<reference evidence="13 14" key="1">
    <citation type="submission" date="2011-05" db="EMBL/GenBank/DDBJ databases">
        <title>Whole genome sequence of Microlunatus phosphovorus NM-1.</title>
        <authorList>
            <person name="Hosoyama A."/>
            <person name="Sasaki K."/>
            <person name="Harada T."/>
            <person name="Igarashi R."/>
            <person name="Kawakoshi A."/>
            <person name="Sasagawa M."/>
            <person name="Fukada J."/>
            <person name="Nakamura S."/>
            <person name="Katano Y."/>
            <person name="Hanada S."/>
            <person name="Kamagata Y."/>
            <person name="Nakamura N."/>
            <person name="Yamazaki S."/>
            <person name="Fujita N."/>
        </authorList>
    </citation>
    <scope>NUCLEOTIDE SEQUENCE [LARGE SCALE GENOMIC DNA]</scope>
    <source>
        <strain evidence="14">ATCC 700054 / DSM 10555 / JCM 9379 / NBRC 101784 / NCIMB 13414 / VKM Ac-1990 / NM-1</strain>
    </source>
</reference>
<comment type="subcellular location">
    <subcellularLocation>
        <location evidence="1">Cell membrane</location>
        <topology evidence="1">Multi-pass membrane protein</topology>
    </subcellularLocation>
</comment>
<dbReference type="Proteomes" id="UP000007947">
    <property type="component" value="Chromosome"/>
</dbReference>
<dbReference type="KEGG" id="mph:MLP_39580"/>
<feature type="transmembrane region" description="Helical" evidence="11">
    <location>
        <begin position="415"/>
        <end position="434"/>
    </location>
</feature>
<proteinExistence type="inferred from homology"/>
<dbReference type="eggNOG" id="COG0477">
    <property type="taxonomic scope" value="Bacteria"/>
</dbReference>
<dbReference type="InterPro" id="IPR005828">
    <property type="entry name" value="MFS_sugar_transport-like"/>
</dbReference>
<feature type="transmembrane region" description="Helical" evidence="11">
    <location>
        <begin position="62"/>
        <end position="82"/>
    </location>
</feature>
<evidence type="ECO:0000256" key="6">
    <source>
        <dbReference type="ARBA" id="ARBA00022847"/>
    </source>
</evidence>
<evidence type="ECO:0000259" key="12">
    <source>
        <dbReference type="PROSITE" id="PS50850"/>
    </source>
</evidence>
<evidence type="ECO:0000256" key="1">
    <source>
        <dbReference type="ARBA" id="ARBA00004651"/>
    </source>
</evidence>
<feature type="transmembrane region" description="Helical" evidence="11">
    <location>
        <begin position="324"/>
        <end position="342"/>
    </location>
</feature>
<sequence>MSNAPDTTEQENRSVLRRVLIAGGLGTLLEYFDYASYSYLATTIAVVFFASEDRTVALMSTFAVFALAFLVRPIGAFVWGSLGDRVGRKTILSTTILLMSGSTFLIGFLPGYATIGVLAPILLLLLRMTQSFAASGEYAGAGTFIAEYAPPHRRGLLTSVVPLGSAAGFLLASLMATVFYATMSPEFLHSWGWRIPFLIAGPLGILGLWLRTRLEDTPQFRHVQELERQQREVDAAERAALSRAHRWAEVRRSLPSMLKVLLVMSLNAGAYYLLLSYTPTFLIEQAHMSEASSNLVVTISLVAYLVIIPVIAHFSDRFGRKRTLLVSSIAFIVLSYPMMSLFTRGGVLLATTVLIVGLIFFAMNDAVFPSFFTEMFGTRSRYLGFALPFNVGALLFGGVAPLIGTWLIAVTGNSSAPAFFLIFVGVLSLIGLLLSRETARTELVDAQSEVGKHPVPSA</sequence>
<evidence type="ECO:0000256" key="8">
    <source>
        <dbReference type="ARBA" id="ARBA00023136"/>
    </source>
</evidence>
<dbReference type="PANTHER" id="PTHR43528">
    <property type="entry name" value="ALPHA-KETOGLUTARATE PERMEASE"/>
    <property type="match status" value="1"/>
</dbReference>
<dbReference type="EMBL" id="AP012204">
    <property type="protein sequence ID" value="BAK36972.1"/>
    <property type="molecule type" value="Genomic_DNA"/>
</dbReference>
<dbReference type="InterPro" id="IPR020846">
    <property type="entry name" value="MFS_dom"/>
</dbReference>
<dbReference type="InterPro" id="IPR036259">
    <property type="entry name" value="MFS_trans_sf"/>
</dbReference>
<feature type="domain" description="Major facilitator superfamily (MFS) profile" evidence="12">
    <location>
        <begin position="19"/>
        <end position="443"/>
    </location>
</feature>
<keyword evidence="4" id="KW-1003">Cell membrane</keyword>
<evidence type="ECO:0000256" key="4">
    <source>
        <dbReference type="ARBA" id="ARBA00022475"/>
    </source>
</evidence>
<evidence type="ECO:0000256" key="10">
    <source>
        <dbReference type="ARBA" id="ARBA00039918"/>
    </source>
</evidence>
<feature type="transmembrane region" description="Helical" evidence="11">
    <location>
        <begin position="193"/>
        <end position="210"/>
    </location>
</feature>
<dbReference type="AlphaFoldDB" id="F5XQV0"/>
<keyword evidence="8 11" id="KW-0472">Membrane</keyword>
<dbReference type="SUPFAM" id="SSF103473">
    <property type="entry name" value="MFS general substrate transporter"/>
    <property type="match status" value="1"/>
</dbReference>
<evidence type="ECO:0000256" key="11">
    <source>
        <dbReference type="SAM" id="Phobius"/>
    </source>
</evidence>
<accession>F5XQV0</accession>
<keyword evidence="6" id="KW-0769">Symport</keyword>
<dbReference type="Gene3D" id="1.20.1250.20">
    <property type="entry name" value="MFS general substrate transporter like domains"/>
    <property type="match status" value="2"/>
</dbReference>
<protein>
    <recommendedName>
        <fullName evidence="10">Putative proline/betaine transporter</fullName>
    </recommendedName>
</protein>
<evidence type="ECO:0000313" key="13">
    <source>
        <dbReference type="EMBL" id="BAK36972.1"/>
    </source>
</evidence>
<feature type="transmembrane region" description="Helical" evidence="11">
    <location>
        <begin position="160"/>
        <end position="181"/>
    </location>
</feature>
<name>F5XQV0_MICPN</name>
<dbReference type="RefSeq" id="WP_013864814.1">
    <property type="nucleotide sequence ID" value="NC_015635.1"/>
</dbReference>
<feature type="transmembrane region" description="Helical" evidence="11">
    <location>
        <begin position="295"/>
        <end position="312"/>
    </location>
</feature>
<dbReference type="PANTHER" id="PTHR43528:SF1">
    <property type="entry name" value="ALPHA-KETOGLUTARATE PERMEASE"/>
    <property type="match status" value="1"/>
</dbReference>
<evidence type="ECO:0000256" key="5">
    <source>
        <dbReference type="ARBA" id="ARBA00022692"/>
    </source>
</evidence>